<dbReference type="WBParaSite" id="PSAMB.scaffold314size57232.g4579.t1">
    <property type="protein sequence ID" value="PSAMB.scaffold314size57232.g4579.t1"/>
    <property type="gene ID" value="PSAMB.scaffold314size57232.g4579"/>
</dbReference>
<name>A0A914W4H0_9BILA</name>
<dbReference type="FunFam" id="4.10.410.10:FF:000020">
    <property type="entry name" value="Collagen, type VI, alpha 3"/>
    <property type="match status" value="1"/>
</dbReference>
<protein>
    <submittedName>
        <fullName evidence="8">BPTI/Kunitz inhibitor domain-containing protein</fullName>
    </submittedName>
</protein>
<keyword evidence="3" id="KW-1015">Disulfide bond</keyword>
<evidence type="ECO:0000256" key="2">
    <source>
        <dbReference type="ARBA" id="ARBA00022900"/>
    </source>
</evidence>
<keyword evidence="5" id="KW-0732">Signal</keyword>
<evidence type="ECO:0000259" key="6">
    <source>
        <dbReference type="PROSITE" id="PS50279"/>
    </source>
</evidence>
<reference evidence="8" key="1">
    <citation type="submission" date="2022-11" db="UniProtKB">
        <authorList>
            <consortium name="WormBaseParasite"/>
        </authorList>
    </citation>
    <scope>IDENTIFICATION</scope>
</reference>
<dbReference type="SUPFAM" id="SSF57362">
    <property type="entry name" value="BPTI-like"/>
    <property type="match status" value="2"/>
</dbReference>
<feature type="compositionally biased region" description="Polar residues" evidence="4">
    <location>
        <begin position="188"/>
        <end position="199"/>
    </location>
</feature>
<dbReference type="SMART" id="SM00131">
    <property type="entry name" value="KU"/>
    <property type="match status" value="2"/>
</dbReference>
<dbReference type="InterPro" id="IPR050098">
    <property type="entry name" value="TFPI/VKTCI-like"/>
</dbReference>
<dbReference type="AlphaFoldDB" id="A0A914W4H0"/>
<keyword evidence="7" id="KW-1185">Reference proteome</keyword>
<dbReference type="Proteomes" id="UP000887566">
    <property type="component" value="Unplaced"/>
</dbReference>
<feature type="domain" description="BPTI/Kunitz inhibitor" evidence="6">
    <location>
        <begin position="43"/>
        <end position="93"/>
    </location>
</feature>
<dbReference type="Pfam" id="PF00014">
    <property type="entry name" value="Kunitz_BPTI"/>
    <property type="match status" value="2"/>
</dbReference>
<dbReference type="InterPro" id="IPR036880">
    <property type="entry name" value="Kunitz_BPTI_sf"/>
</dbReference>
<evidence type="ECO:0000256" key="4">
    <source>
        <dbReference type="SAM" id="MobiDB-lite"/>
    </source>
</evidence>
<dbReference type="InterPro" id="IPR002223">
    <property type="entry name" value="Kunitz_BPTI"/>
</dbReference>
<feature type="region of interest" description="Disordered" evidence="4">
    <location>
        <begin position="244"/>
        <end position="313"/>
    </location>
</feature>
<dbReference type="InterPro" id="IPR020901">
    <property type="entry name" value="Prtase_inh_Kunz-CS"/>
</dbReference>
<dbReference type="PANTHER" id="PTHR10083">
    <property type="entry name" value="KUNITZ-TYPE PROTEASE INHIBITOR-RELATED"/>
    <property type="match status" value="1"/>
</dbReference>
<proteinExistence type="predicted"/>
<dbReference type="PROSITE" id="PS00280">
    <property type="entry name" value="BPTI_KUNITZ_1"/>
    <property type="match status" value="2"/>
</dbReference>
<accession>A0A914W4H0</accession>
<evidence type="ECO:0000313" key="8">
    <source>
        <dbReference type="WBParaSite" id="PSAMB.scaffold314size57232.g4579.t1"/>
    </source>
</evidence>
<feature type="chain" id="PRO_5037341586" evidence="5">
    <location>
        <begin position="25"/>
        <end position="354"/>
    </location>
</feature>
<keyword evidence="2" id="KW-0722">Serine protease inhibitor</keyword>
<keyword evidence="1" id="KW-0646">Protease inhibitor</keyword>
<dbReference type="Gene3D" id="4.10.410.10">
    <property type="entry name" value="Pancreatic trypsin inhibitor Kunitz domain"/>
    <property type="match status" value="2"/>
</dbReference>
<organism evidence="7 8">
    <name type="scientific">Plectus sambesii</name>
    <dbReference type="NCBI Taxonomy" id="2011161"/>
    <lineage>
        <taxon>Eukaryota</taxon>
        <taxon>Metazoa</taxon>
        <taxon>Ecdysozoa</taxon>
        <taxon>Nematoda</taxon>
        <taxon>Chromadorea</taxon>
        <taxon>Plectida</taxon>
        <taxon>Plectina</taxon>
        <taxon>Plectoidea</taxon>
        <taxon>Plectidae</taxon>
        <taxon>Plectus</taxon>
    </lineage>
</organism>
<evidence type="ECO:0000256" key="1">
    <source>
        <dbReference type="ARBA" id="ARBA00022690"/>
    </source>
</evidence>
<feature type="region of interest" description="Disordered" evidence="4">
    <location>
        <begin position="188"/>
        <end position="212"/>
    </location>
</feature>
<dbReference type="PANTHER" id="PTHR10083:SF328">
    <property type="entry name" value="TISSUE FACTOR PATHWAY INHIBITOR"/>
    <property type="match status" value="1"/>
</dbReference>
<feature type="compositionally biased region" description="Polar residues" evidence="4">
    <location>
        <begin position="252"/>
        <end position="271"/>
    </location>
</feature>
<dbReference type="PRINTS" id="PR00759">
    <property type="entry name" value="BASICPTASE"/>
</dbReference>
<dbReference type="CDD" id="cd00109">
    <property type="entry name" value="Kunitz-type"/>
    <property type="match status" value="2"/>
</dbReference>
<dbReference type="GO" id="GO:0004867">
    <property type="term" value="F:serine-type endopeptidase inhibitor activity"/>
    <property type="evidence" value="ECO:0007669"/>
    <property type="project" value="UniProtKB-KW"/>
</dbReference>
<evidence type="ECO:0000256" key="3">
    <source>
        <dbReference type="ARBA" id="ARBA00023157"/>
    </source>
</evidence>
<feature type="compositionally biased region" description="Low complexity" evidence="4">
    <location>
        <begin position="293"/>
        <end position="313"/>
    </location>
</feature>
<feature type="domain" description="BPTI/Kunitz inhibitor" evidence="6">
    <location>
        <begin position="124"/>
        <end position="174"/>
    </location>
</feature>
<dbReference type="PROSITE" id="PS50279">
    <property type="entry name" value="BPTI_KUNITZ_2"/>
    <property type="match status" value="2"/>
</dbReference>
<feature type="signal peptide" evidence="5">
    <location>
        <begin position="1"/>
        <end position="24"/>
    </location>
</feature>
<evidence type="ECO:0000313" key="7">
    <source>
        <dbReference type="Proteomes" id="UP000887566"/>
    </source>
</evidence>
<sequence>MHGCGTPALLSFIFFLSLFAVAAAAKPTTTEPPTTAADSSVICLEPLTIGFCKEKWPKYYFDSASKSCSPFVYGGCMGNNNNFDTESDCQLACAPLLAPNDVSAAAKPTTTEPPTTAADSSAICLEPLAKGSCRGLEWKYYFDSVSKSCTLFEYSGCGGNENNFMTESDCQLACASLLAHDIAAAAKSTTTEPPTSTGDSVTGGCTSEGTSGGDTTFTSFAIETTSMIVVGKRRRRAIDMNKDAAISESSDDSPVQISTACPQDSTESDGSASDDPATVESKTTKATTKKAADSQTTTASTTTTTKKASTTTTTIKAPAVTHSKAPSTTGPLLSVTVLGFSVLVLFQTLYDDFL</sequence>
<feature type="compositionally biased region" description="Low complexity" evidence="4">
    <location>
        <begin position="200"/>
        <end position="212"/>
    </location>
</feature>
<dbReference type="GO" id="GO:0005615">
    <property type="term" value="C:extracellular space"/>
    <property type="evidence" value="ECO:0007669"/>
    <property type="project" value="TreeGrafter"/>
</dbReference>
<evidence type="ECO:0000256" key="5">
    <source>
        <dbReference type="SAM" id="SignalP"/>
    </source>
</evidence>